<keyword evidence="4" id="KW-1185">Reference proteome</keyword>
<comment type="caution">
    <text evidence="3">The sequence shown here is derived from an EMBL/GenBank/DDBJ whole genome shotgun (WGS) entry which is preliminary data.</text>
</comment>
<dbReference type="PANTHER" id="PTHR18937">
    <property type="entry name" value="STRUCTURAL MAINTENANCE OF CHROMOSOMES SMC FAMILY MEMBER"/>
    <property type="match status" value="1"/>
</dbReference>
<protein>
    <submittedName>
        <fullName evidence="3">Uncharacterized protein</fullName>
    </submittedName>
</protein>
<feature type="coiled-coil region" evidence="1">
    <location>
        <begin position="450"/>
        <end position="535"/>
    </location>
</feature>
<dbReference type="EMBL" id="LGTL01000005">
    <property type="protein sequence ID" value="KPA82009.1"/>
    <property type="molecule type" value="Genomic_DNA"/>
</dbReference>
<feature type="region of interest" description="Disordered" evidence="2">
    <location>
        <begin position="1"/>
        <end position="99"/>
    </location>
</feature>
<evidence type="ECO:0000313" key="3">
    <source>
        <dbReference type="EMBL" id="KPA82009.1"/>
    </source>
</evidence>
<dbReference type="GeneID" id="26903476"/>
<evidence type="ECO:0000256" key="2">
    <source>
        <dbReference type="SAM" id="MobiDB-lite"/>
    </source>
</evidence>
<feature type="coiled-coil region" evidence="1">
    <location>
        <begin position="315"/>
        <end position="381"/>
    </location>
</feature>
<feature type="region of interest" description="Disordered" evidence="2">
    <location>
        <begin position="744"/>
        <end position="774"/>
    </location>
</feature>
<reference evidence="3 4" key="1">
    <citation type="submission" date="2015-07" db="EMBL/GenBank/DDBJ databases">
        <title>High-quality genome of monoxenous trypanosomatid Leptomonas pyrrhocoris.</title>
        <authorList>
            <person name="Flegontov P."/>
            <person name="Butenko A."/>
            <person name="Firsov S."/>
            <person name="Vlcek C."/>
            <person name="Logacheva M.D."/>
            <person name="Field M."/>
            <person name="Filatov D."/>
            <person name="Flegontova O."/>
            <person name="Gerasimov E."/>
            <person name="Jackson A.P."/>
            <person name="Kelly S."/>
            <person name="Opperdoes F."/>
            <person name="O'Reilly A."/>
            <person name="Votypka J."/>
            <person name="Yurchenko V."/>
            <person name="Lukes J."/>
        </authorList>
    </citation>
    <scope>NUCLEOTIDE SEQUENCE [LARGE SCALE GENOMIC DNA]</scope>
    <source>
        <strain evidence="3">H10</strain>
    </source>
</reference>
<keyword evidence="1" id="KW-0175">Coiled coil</keyword>
<proteinExistence type="predicted"/>
<dbReference type="VEuPathDB" id="TriTrypDB:LpyrH10_05_0450"/>
<feature type="coiled-coil region" evidence="1">
    <location>
        <begin position="118"/>
        <end position="173"/>
    </location>
</feature>
<feature type="compositionally biased region" description="Basic and acidic residues" evidence="2">
    <location>
        <begin position="744"/>
        <end position="765"/>
    </location>
</feature>
<accession>A0A0M9G4L2</accession>
<organism evidence="3 4">
    <name type="scientific">Leptomonas pyrrhocoris</name>
    <name type="common">Firebug parasite</name>
    <dbReference type="NCBI Taxonomy" id="157538"/>
    <lineage>
        <taxon>Eukaryota</taxon>
        <taxon>Discoba</taxon>
        <taxon>Euglenozoa</taxon>
        <taxon>Kinetoplastea</taxon>
        <taxon>Metakinetoplastina</taxon>
        <taxon>Trypanosomatida</taxon>
        <taxon>Trypanosomatidae</taxon>
        <taxon>Leishmaniinae</taxon>
        <taxon>Leptomonas</taxon>
    </lineage>
</organism>
<gene>
    <name evidence="3" type="ORF">ABB37_03185</name>
</gene>
<feature type="coiled-coil region" evidence="1">
    <location>
        <begin position="1308"/>
        <end position="1420"/>
    </location>
</feature>
<evidence type="ECO:0000313" key="4">
    <source>
        <dbReference type="Proteomes" id="UP000037923"/>
    </source>
</evidence>
<sequence>MQQSRSRFRASNEGLPGTSTLLDRRSGGGAFSASAADPRAPSSKPNCNPLHLGDLHGHLTSSYDADEGDTAADLQAGHFHSSGRSSPSPPPTPQPFPTLSNSVLARVQSDYPAVYAALRVYEKALRHHRERFQAKETELLRCIGVGEELLEQIDALKERCETLARERDEAVTSAGTLTTSEQVHERAATAVAETMQMNASRAAEAATRAWDEERRALVEQYEAQCLRFREQLQDALQQASNASVEQRELESTLQQTRAQLHQTEEQLRKVETAYQERESFYATQRNRETQQQQLWMKQQVAQLQQQADVDKETVLAEATVELERLQRALVRAEKELKEQQRSAERPVTLLAEPGNATTLEIARLRRQIRQLEDINHDLQTQLRSKKFELRPQGGADEGRLVALHGHSMNSGAMPSSSNKSPVFGFPATDSHQQTSFVDDSSSSAVVASSSASLQRRLQEENARLRDKLQEVVRQAQDDVDKAHEARLELQQQLRSAAAQMQLLRGTVIAGLEEELRQAREQLDAAEAHGRDLQEVADAFEVRAVALQKEQAETASQLDAEHRACERLQQELCEAKEMIPAVQQRVETTLVESQHKDALIVRLQREKQQLVVALRTLQAQTGTIEEALSAMRAKHEEGTAQNEMNTARLQERCVLLEHELAEAKEERVALCGRLRDAEEAVDVLKDAQRIANESVRDAQRGTQEAKERAHADLERLQQQQQVCKSRATEAEQELSQLHNRLREMTQREREHQEELLRKEEALRQSTDKTTSLTTELHELRAMLSSREEAARERWRQQYAQNTADREQLLANKERQIEALQEQQRELRQTLTKQEERQEQLQQQRQQTQAALSEAVASTAAYKGRIQALEEELGRLAKERADAKAELRRLSERYERMEATGATAAGADTSAASRITELETKLTEYDVELRNAERQRQQAQKTLLQLILTSPTDATQLSRLGNGNGRGWNDLVEVFDDAVNKFEAQSAFDFNAKRIGESGGGNVKAASGSSALPDACQRAASAVLRAIRDWIERLHGDDDQRWAALKNAVLTAYAAPKKAEEREELADAHDTPPPPSSIHKEGRVYTAEELRDRLTAANKCFATTLNELRTQWASANAELAKTSQLLQDEQNWKAEVEQLQAGLSAKEAECAATQTALDDARKKYADALHTTASLQTSVDQLRQDLAEREGRLAELEHRLEVRTAEIQAERAEWVAKWQEGQRHRERENADHEDELRALRTRLVAAEDATTASAGELRRQSEEAQRQLRAQLQDLQRGAATTEASLHQQVNALTQEKARVTQGLLTLKKAVVGLEERVNTTEAALKAKEVQLATAEKALHDIKKAHKQTLANGAAAEAFGQESMTSQIASLQSQLQTSRQESESITKTHAAAKAELLALRKVNASLESRLAEVEEDRAPLRRQLHSLLSFAEK</sequence>
<feature type="compositionally biased region" description="Pro residues" evidence="2">
    <location>
        <begin position="87"/>
        <end position="96"/>
    </location>
</feature>
<feature type="coiled-coil region" evidence="1">
    <location>
        <begin position="218"/>
        <end position="273"/>
    </location>
</feature>
<feature type="coiled-coil region" evidence="1">
    <location>
        <begin position="1127"/>
        <end position="1275"/>
    </location>
</feature>
<dbReference type="OrthoDB" id="273731at2759"/>
<dbReference type="RefSeq" id="XP_015660448.1">
    <property type="nucleotide sequence ID" value="XM_015800441.1"/>
</dbReference>
<dbReference type="OMA" id="RWRQQYA"/>
<feature type="coiled-coil region" evidence="1">
    <location>
        <begin position="801"/>
        <end position="947"/>
    </location>
</feature>
<name>A0A0M9G4L2_LEPPY</name>
<feature type="compositionally biased region" description="Low complexity" evidence="2">
    <location>
        <begin position="31"/>
        <end position="45"/>
    </location>
</feature>
<feature type="compositionally biased region" description="Basic and acidic residues" evidence="2">
    <location>
        <begin position="1058"/>
        <end position="1068"/>
    </location>
</feature>
<dbReference type="Proteomes" id="UP000037923">
    <property type="component" value="Unassembled WGS sequence"/>
</dbReference>
<feature type="region of interest" description="Disordered" evidence="2">
    <location>
        <begin position="1058"/>
        <end position="1080"/>
    </location>
</feature>
<evidence type="ECO:0000256" key="1">
    <source>
        <dbReference type="SAM" id="Coils"/>
    </source>
</evidence>